<keyword evidence="2" id="KW-0413">Isomerase</keyword>
<keyword evidence="1" id="KW-0479">Metal-binding</keyword>
<dbReference type="Proteomes" id="UP001291912">
    <property type="component" value="Unassembled WGS sequence"/>
</dbReference>
<evidence type="ECO:0000256" key="2">
    <source>
        <dbReference type="ARBA" id="ARBA00023235"/>
    </source>
</evidence>
<comment type="caution">
    <text evidence="3">The sequence shown here is derived from an EMBL/GenBank/DDBJ whole genome shotgun (WGS) entry which is preliminary data.</text>
</comment>
<dbReference type="PANTHER" id="PTHR11749">
    <property type="entry name" value="RIBULOSE-5-PHOSPHATE-3-EPIMERASE"/>
    <property type="match status" value="1"/>
</dbReference>
<gene>
    <name evidence="3" type="ORF">R2Q92_05480</name>
</gene>
<reference evidence="3 4" key="1">
    <citation type="submission" date="2023-10" db="EMBL/GenBank/DDBJ databases">
        <title>Microbacterium xanthum sp. nov., isolated from seaweed.</title>
        <authorList>
            <person name="Lee S.D."/>
        </authorList>
    </citation>
    <scope>NUCLEOTIDE SEQUENCE [LARGE SCALE GENOMIC DNA]</scope>
    <source>
        <strain evidence="3 4">KCTC 19124</strain>
    </source>
</reference>
<accession>A0ABU5N5C1</accession>
<dbReference type="SUPFAM" id="SSF51366">
    <property type="entry name" value="Ribulose-phoshate binding barrel"/>
    <property type="match status" value="1"/>
</dbReference>
<dbReference type="Gene3D" id="3.20.20.70">
    <property type="entry name" value="Aldolase class I"/>
    <property type="match status" value="1"/>
</dbReference>
<organism evidence="3 4">
    <name type="scientific">Microbacterium aquimaris</name>
    <dbReference type="NCBI Taxonomy" id="459816"/>
    <lineage>
        <taxon>Bacteria</taxon>
        <taxon>Bacillati</taxon>
        <taxon>Actinomycetota</taxon>
        <taxon>Actinomycetes</taxon>
        <taxon>Micrococcales</taxon>
        <taxon>Microbacteriaceae</taxon>
        <taxon>Microbacterium</taxon>
    </lineage>
</organism>
<dbReference type="InterPro" id="IPR013785">
    <property type="entry name" value="Aldolase_TIM"/>
</dbReference>
<dbReference type="Pfam" id="PF00834">
    <property type="entry name" value="Ribul_P_3_epim"/>
    <property type="match status" value="1"/>
</dbReference>
<dbReference type="EMBL" id="JAWJYN010000001">
    <property type="protein sequence ID" value="MDZ8161281.1"/>
    <property type="molecule type" value="Genomic_DNA"/>
</dbReference>
<evidence type="ECO:0008006" key="5">
    <source>
        <dbReference type="Google" id="ProtNLM"/>
    </source>
</evidence>
<keyword evidence="4" id="KW-1185">Reference proteome</keyword>
<evidence type="ECO:0000313" key="4">
    <source>
        <dbReference type="Proteomes" id="UP001291912"/>
    </source>
</evidence>
<dbReference type="InterPro" id="IPR000056">
    <property type="entry name" value="Ribul_P_3_epim-like"/>
</dbReference>
<name>A0ABU5N5C1_9MICO</name>
<dbReference type="InterPro" id="IPR011060">
    <property type="entry name" value="RibuloseP-bd_barrel"/>
</dbReference>
<dbReference type="RefSeq" id="WP_194423919.1">
    <property type="nucleotide sequence ID" value="NZ_BAAAPT010000001.1"/>
</dbReference>
<proteinExistence type="predicted"/>
<evidence type="ECO:0000313" key="3">
    <source>
        <dbReference type="EMBL" id="MDZ8161281.1"/>
    </source>
</evidence>
<sequence length="203" mass="21747">MSVRVAGSLWSVPTAELGVEADRLAAAGLSVWHWDRADGSLGPSGGFSPETARELTRRTGLTAEAHLMLADPLPEIEEWATFCDVIVVHAESPVWREAHDRIRERGVRPGLAISPDDEVPPELEADVAVLVMTVSPGKAGSGFLEHRLPVLSTLEAHPLRGVDGSVDGERGMRARRHGANWLVSGTALTSATDPGQWLGTLRT</sequence>
<protein>
    <recommendedName>
        <fullName evidence="5">Ribulose-phosphate 3-epimerase</fullName>
    </recommendedName>
</protein>
<evidence type="ECO:0000256" key="1">
    <source>
        <dbReference type="ARBA" id="ARBA00022723"/>
    </source>
</evidence>